<keyword evidence="2" id="KW-1185">Reference proteome</keyword>
<dbReference type="AlphaFoldDB" id="A0A0C7P5F1"/>
<dbReference type="Proteomes" id="UP000032809">
    <property type="component" value="Chromosome I"/>
</dbReference>
<dbReference type="RefSeq" id="WP_045088390.1">
    <property type="nucleotide sequence ID" value="NZ_LN824141.1"/>
</dbReference>
<accession>A0A0C7P5F1</accession>
<dbReference type="OrthoDB" id="40484at2"/>
<evidence type="ECO:0000313" key="2">
    <source>
        <dbReference type="Proteomes" id="UP000032809"/>
    </source>
</evidence>
<dbReference type="EMBL" id="LN824141">
    <property type="protein sequence ID" value="CEP79059.1"/>
    <property type="molecule type" value="Genomic_DNA"/>
</dbReference>
<evidence type="ECO:0000313" key="1">
    <source>
        <dbReference type="EMBL" id="CEP79059.1"/>
    </source>
</evidence>
<reference evidence="2" key="1">
    <citation type="submission" date="2014-11" db="EMBL/GenBank/DDBJ databases">
        <authorList>
            <person name="Wibberg D."/>
        </authorList>
    </citation>
    <scope>NUCLEOTIDE SEQUENCE [LARGE SCALE GENOMIC DNA]</scope>
    <source>
        <strain evidence="2">L3</strain>
    </source>
</reference>
<dbReference type="KEGG" id="dtn:DTL3_1776"/>
<gene>
    <name evidence="1" type="ORF">DTL3_1776</name>
</gene>
<protein>
    <submittedName>
        <fullName evidence="1">Uncharacterized protein</fullName>
    </submittedName>
</protein>
<name>A0A0C7P5F1_DEFTU</name>
<dbReference type="STRING" id="1006576.DTL3_1776"/>
<sequence>MSTTKNVFLIIIFSVLFFLISFSQISVTPLSVEKYVRPGETITETFYILPGNTTQQVSIALFQLVQDFSGNFNYEEVDPDSFLYSSWIQYDNLVTVPAGTTTATEVKINIPMNAPFGTYNFILMFTPRVETSGQLGIIIRYAIRLTIHVEGITITQIRIDDLEVVPNEERRPTVVTSILNDSSFDLIVSIEAVLRDQKGKIIERFPLKIQYMERNNLSAQRILKGNKVMFYGTPKYLLSPGDYKLNLFVNYSDRQKVFTFNITVPAEGFSFAPLEELALVLDQNEFSFTLYPGAVKSFVVGFQNLSNKNVTVKIGAKDFPGLDKKYSLISWLTSRSTETMVVYPQRPARAIMSISVPKDAQEGGYYGKIVLNVYDELENLLTQKEVNIELIIGKVEYDVELVSTNYEVVEGIGIFSAVVKNIGSGYLIPKGSLSIINSKGVSIGVYDLVPSSEEWVVPEKEVLLLGEVPDLDISQDYSYILTIYNKENKLKTFEGTFFNSK</sequence>
<proteinExistence type="predicted"/>
<organism evidence="1 2">
    <name type="scientific">Defluviitoga tunisiensis</name>
    <dbReference type="NCBI Taxonomy" id="1006576"/>
    <lineage>
        <taxon>Bacteria</taxon>
        <taxon>Thermotogati</taxon>
        <taxon>Thermotogota</taxon>
        <taxon>Thermotogae</taxon>
        <taxon>Petrotogales</taxon>
        <taxon>Petrotogaceae</taxon>
        <taxon>Defluviitoga</taxon>
    </lineage>
</organism>
<dbReference type="HOGENOM" id="CLU_549617_0_0_0"/>